<comment type="caution">
    <text evidence="2">The sequence shown here is derived from an EMBL/GenBank/DDBJ whole genome shotgun (WGS) entry which is preliminary data.</text>
</comment>
<gene>
    <name evidence="2" type="ORF">Anas_07280</name>
</gene>
<protein>
    <submittedName>
        <fullName evidence="2">Uncharacterized protein</fullName>
    </submittedName>
</protein>
<dbReference type="OrthoDB" id="6774983at2759"/>
<evidence type="ECO:0000313" key="3">
    <source>
        <dbReference type="Proteomes" id="UP000326759"/>
    </source>
</evidence>
<name>A0A5N5SQ79_9CRUS</name>
<dbReference type="Proteomes" id="UP000326759">
    <property type="component" value="Unassembled WGS sequence"/>
</dbReference>
<feature type="compositionally biased region" description="Basic and acidic residues" evidence="1">
    <location>
        <begin position="53"/>
        <end position="67"/>
    </location>
</feature>
<organism evidence="2 3">
    <name type="scientific">Armadillidium nasatum</name>
    <dbReference type="NCBI Taxonomy" id="96803"/>
    <lineage>
        <taxon>Eukaryota</taxon>
        <taxon>Metazoa</taxon>
        <taxon>Ecdysozoa</taxon>
        <taxon>Arthropoda</taxon>
        <taxon>Crustacea</taxon>
        <taxon>Multicrustacea</taxon>
        <taxon>Malacostraca</taxon>
        <taxon>Eumalacostraca</taxon>
        <taxon>Peracarida</taxon>
        <taxon>Isopoda</taxon>
        <taxon>Oniscidea</taxon>
        <taxon>Crinocheta</taxon>
        <taxon>Armadillidiidae</taxon>
        <taxon>Armadillidium</taxon>
    </lineage>
</organism>
<proteinExistence type="predicted"/>
<sequence length="108" mass="12573">MLERRISAPPNLNKWQLSLQESSEPVLRDEPHLTETTRRFSQMGVELPQRSQQELRGHTEQDRKEGEEKVEEQEEVMLWRPKRGSLKLPRLDVDSSSYRTSSGQKATG</sequence>
<reference evidence="2 3" key="1">
    <citation type="journal article" date="2019" name="PLoS Biol.">
        <title>Sex chromosomes control vertical transmission of feminizing Wolbachia symbionts in an isopod.</title>
        <authorList>
            <person name="Becking T."/>
            <person name="Chebbi M.A."/>
            <person name="Giraud I."/>
            <person name="Moumen B."/>
            <person name="Laverre T."/>
            <person name="Caubet Y."/>
            <person name="Peccoud J."/>
            <person name="Gilbert C."/>
            <person name="Cordaux R."/>
        </authorList>
    </citation>
    <scope>NUCLEOTIDE SEQUENCE [LARGE SCALE GENOMIC DNA]</scope>
    <source>
        <strain evidence="2">ANa2</strain>
        <tissue evidence="2">Whole body excluding digestive tract and cuticle</tissue>
    </source>
</reference>
<dbReference type="AlphaFoldDB" id="A0A5N5SQ79"/>
<evidence type="ECO:0000313" key="2">
    <source>
        <dbReference type="EMBL" id="KAB7496137.1"/>
    </source>
</evidence>
<feature type="compositionally biased region" description="Polar residues" evidence="1">
    <location>
        <begin position="94"/>
        <end position="108"/>
    </location>
</feature>
<dbReference type="EMBL" id="SEYY01021708">
    <property type="protein sequence ID" value="KAB7496137.1"/>
    <property type="molecule type" value="Genomic_DNA"/>
</dbReference>
<feature type="region of interest" description="Disordered" evidence="1">
    <location>
        <begin position="37"/>
        <end position="108"/>
    </location>
</feature>
<keyword evidence="3" id="KW-1185">Reference proteome</keyword>
<evidence type="ECO:0000256" key="1">
    <source>
        <dbReference type="SAM" id="MobiDB-lite"/>
    </source>
</evidence>
<accession>A0A5N5SQ79</accession>